<evidence type="ECO:0000313" key="3">
    <source>
        <dbReference type="Proteomes" id="UP000317894"/>
    </source>
</evidence>
<proteinExistence type="predicted"/>
<dbReference type="Gene3D" id="1.10.10.10">
    <property type="entry name" value="Winged helix-like DNA-binding domain superfamily/Winged helix DNA-binding domain"/>
    <property type="match status" value="1"/>
</dbReference>
<comment type="caution">
    <text evidence="2">The sequence shown here is derived from an EMBL/GenBank/DDBJ whole genome shotgun (WGS) entry which is preliminary data.</text>
</comment>
<dbReference type="OrthoDB" id="5497412at2"/>
<dbReference type="RefSeq" id="WP_144237516.1">
    <property type="nucleotide sequence ID" value="NZ_VJWA01000002.1"/>
</dbReference>
<dbReference type="AlphaFoldDB" id="A0A552U7X3"/>
<dbReference type="EMBL" id="VJWA01000002">
    <property type="protein sequence ID" value="TRW14311.1"/>
    <property type="molecule type" value="Genomic_DNA"/>
</dbReference>
<reference evidence="2 3" key="1">
    <citation type="submission" date="2019-07" db="EMBL/GenBank/DDBJ databases">
        <title>Novel species isolated from glacier.</title>
        <authorList>
            <person name="Liu Q."/>
            <person name="Xin Y.-H."/>
        </authorList>
    </citation>
    <scope>NUCLEOTIDE SEQUENCE [LARGE SCALE GENOMIC DNA]</scope>
    <source>
        <strain evidence="2 3">LB1R16</strain>
    </source>
</reference>
<dbReference type="InterPro" id="IPR016032">
    <property type="entry name" value="Sig_transdc_resp-reg_C-effctor"/>
</dbReference>
<keyword evidence="3" id="KW-1185">Reference proteome</keyword>
<dbReference type="SUPFAM" id="SSF46894">
    <property type="entry name" value="C-terminal effector domain of the bipartite response regulators"/>
    <property type="match status" value="1"/>
</dbReference>
<gene>
    <name evidence="2" type="ORF">FMM06_11395</name>
</gene>
<evidence type="ECO:0000313" key="2">
    <source>
        <dbReference type="EMBL" id="TRW14311.1"/>
    </source>
</evidence>
<dbReference type="Proteomes" id="UP000317894">
    <property type="component" value="Unassembled WGS sequence"/>
</dbReference>
<dbReference type="GO" id="GO:0006355">
    <property type="term" value="P:regulation of DNA-templated transcription"/>
    <property type="evidence" value="ECO:0007669"/>
    <property type="project" value="InterPro"/>
</dbReference>
<organism evidence="2 3">
    <name type="scientific">Glacieibacterium frigidum</name>
    <dbReference type="NCBI Taxonomy" id="2593303"/>
    <lineage>
        <taxon>Bacteria</taxon>
        <taxon>Pseudomonadati</taxon>
        <taxon>Pseudomonadota</taxon>
        <taxon>Alphaproteobacteria</taxon>
        <taxon>Sphingomonadales</taxon>
        <taxon>Sphingosinicellaceae</taxon>
        <taxon>Glacieibacterium</taxon>
    </lineage>
</organism>
<dbReference type="GO" id="GO:0003677">
    <property type="term" value="F:DNA binding"/>
    <property type="evidence" value="ECO:0007669"/>
    <property type="project" value="InterPro"/>
</dbReference>
<dbReference type="InterPro" id="IPR036388">
    <property type="entry name" value="WH-like_DNA-bd_sf"/>
</dbReference>
<sequence>MSEIVDLSAPAAADWQLLDALIGEIYECALDPERWSDTLARIVAALGPLHWDVAFLMWEGPSIAGAQFIGAAGVAAGVAEIYSAVHARENPWSRRVAHLRAGSIVDTADLIDSAEFAESSLSRDFLSRWGMDRALIAILDRRDGARLALVMPGPSARDLFALTRGLRVLAPHIQRAVRISRRIAAAELDAAAARSAADRAVSAVLCLRADLGIVTANRHVSALAARGLISCAGERLRFTDAGAQRRLVTLAAATLPASAAFSLETADGMPAAVLAARVPAQSARALGGAVEGTALIVTIGGATDPPALDAGRLVAWYGLTPAEARLTAGLAAGASVADYAATRNVSVNAVRFLLKSVFRKVGVTSQAQLAAVVATLPD</sequence>
<accession>A0A552U7X3</accession>
<name>A0A552U7X3_9SPHN</name>
<protein>
    <recommendedName>
        <fullName evidence="1">HTH luxR-type domain-containing protein</fullName>
    </recommendedName>
</protein>
<evidence type="ECO:0000259" key="1">
    <source>
        <dbReference type="SMART" id="SM00421"/>
    </source>
</evidence>
<dbReference type="InterPro" id="IPR000792">
    <property type="entry name" value="Tscrpt_reg_LuxR_C"/>
</dbReference>
<feature type="domain" description="HTH luxR-type" evidence="1">
    <location>
        <begin position="316"/>
        <end position="373"/>
    </location>
</feature>
<dbReference type="SMART" id="SM00421">
    <property type="entry name" value="HTH_LUXR"/>
    <property type="match status" value="1"/>
</dbReference>